<accession>A0ABS4D463</accession>
<dbReference type="CDD" id="cd00761">
    <property type="entry name" value="Glyco_tranf_GTA_type"/>
    <property type="match status" value="1"/>
</dbReference>
<dbReference type="SUPFAM" id="SSF53448">
    <property type="entry name" value="Nucleotide-diphospho-sugar transferases"/>
    <property type="match status" value="1"/>
</dbReference>
<gene>
    <name evidence="2" type="ORF">EYB53_000690</name>
</gene>
<dbReference type="Pfam" id="PF00535">
    <property type="entry name" value="Glycos_transf_2"/>
    <property type="match status" value="1"/>
</dbReference>
<sequence>MHERLSVIIPVYNGERFLAEAIQSVLDQTLPPDEIIVVDDGSTDGSAALVAARFAEVRLLRQTNRGVGAALNLGLSHAHGDLFAFLDADDRWLPDKLERQVAALSADPALDMVFGHVRQFQDNQNCTEAPRPAIHRGALLIRRHACERVGTFTEDPGVNEIVAWYAKSQTVGLRSFILPHVVFERRIHAHNSGGGRSPEALRQSYLRALRQVVRQRPSEEENA</sequence>
<keyword evidence="3" id="KW-1185">Reference proteome</keyword>
<organism evidence="2 3">
    <name type="scientific">Candidatus Chloroploca mongolica</name>
    <dbReference type="NCBI Taxonomy" id="2528176"/>
    <lineage>
        <taxon>Bacteria</taxon>
        <taxon>Bacillati</taxon>
        <taxon>Chloroflexota</taxon>
        <taxon>Chloroflexia</taxon>
        <taxon>Chloroflexales</taxon>
        <taxon>Chloroflexineae</taxon>
        <taxon>Oscillochloridaceae</taxon>
        <taxon>Candidatus Chloroploca</taxon>
    </lineage>
</organism>
<reference evidence="2 3" key="1">
    <citation type="submission" date="2021-03" db="EMBL/GenBank/DDBJ databases">
        <authorList>
            <person name="Grouzdev D.S."/>
        </authorList>
    </citation>
    <scope>NUCLEOTIDE SEQUENCE [LARGE SCALE GENOMIC DNA]</scope>
    <source>
        <strain evidence="2 3">M50-1</strain>
    </source>
</reference>
<dbReference type="Proteomes" id="UP001193081">
    <property type="component" value="Unassembled WGS sequence"/>
</dbReference>
<feature type="domain" description="Glycosyltransferase 2-like" evidence="1">
    <location>
        <begin position="6"/>
        <end position="131"/>
    </location>
</feature>
<dbReference type="EMBL" id="SIJK02000001">
    <property type="protein sequence ID" value="MBP1464212.1"/>
    <property type="molecule type" value="Genomic_DNA"/>
</dbReference>
<name>A0ABS4D463_9CHLR</name>
<protein>
    <submittedName>
        <fullName evidence="2">Glycosyltransferase family 2 protein</fullName>
    </submittedName>
</protein>
<dbReference type="RefSeq" id="WP_135475671.1">
    <property type="nucleotide sequence ID" value="NZ_SIJK02000001.1"/>
</dbReference>
<proteinExistence type="predicted"/>
<dbReference type="PANTHER" id="PTHR43685:SF2">
    <property type="entry name" value="GLYCOSYLTRANSFERASE 2-LIKE DOMAIN-CONTAINING PROTEIN"/>
    <property type="match status" value="1"/>
</dbReference>
<evidence type="ECO:0000313" key="2">
    <source>
        <dbReference type="EMBL" id="MBP1464212.1"/>
    </source>
</evidence>
<dbReference type="InterPro" id="IPR029044">
    <property type="entry name" value="Nucleotide-diphossugar_trans"/>
</dbReference>
<dbReference type="InterPro" id="IPR001173">
    <property type="entry name" value="Glyco_trans_2-like"/>
</dbReference>
<dbReference type="Gene3D" id="3.90.550.10">
    <property type="entry name" value="Spore Coat Polysaccharide Biosynthesis Protein SpsA, Chain A"/>
    <property type="match status" value="1"/>
</dbReference>
<evidence type="ECO:0000259" key="1">
    <source>
        <dbReference type="Pfam" id="PF00535"/>
    </source>
</evidence>
<comment type="caution">
    <text evidence="2">The sequence shown here is derived from an EMBL/GenBank/DDBJ whole genome shotgun (WGS) entry which is preliminary data.</text>
</comment>
<dbReference type="PANTHER" id="PTHR43685">
    <property type="entry name" value="GLYCOSYLTRANSFERASE"/>
    <property type="match status" value="1"/>
</dbReference>
<dbReference type="InterPro" id="IPR050834">
    <property type="entry name" value="Glycosyltransf_2"/>
</dbReference>
<evidence type="ECO:0000313" key="3">
    <source>
        <dbReference type="Proteomes" id="UP001193081"/>
    </source>
</evidence>